<evidence type="ECO:0000313" key="3">
    <source>
        <dbReference type="Proteomes" id="UP001595378"/>
    </source>
</evidence>
<protein>
    <submittedName>
        <fullName evidence="2">Glycosyltransferase</fullName>
        <ecNumber evidence="2">2.4.-.-</ecNumber>
    </submittedName>
</protein>
<dbReference type="InterPro" id="IPR050194">
    <property type="entry name" value="Glycosyltransferase_grp1"/>
</dbReference>
<feature type="domain" description="Glycosyltransferase subfamily 4-like N-terminal" evidence="1">
    <location>
        <begin position="62"/>
        <end position="173"/>
    </location>
</feature>
<keyword evidence="2" id="KW-0328">Glycosyltransferase</keyword>
<comment type="caution">
    <text evidence="2">The sequence shown here is derived from an EMBL/GenBank/DDBJ whole genome shotgun (WGS) entry which is preliminary data.</text>
</comment>
<dbReference type="Pfam" id="PF13692">
    <property type="entry name" value="Glyco_trans_1_4"/>
    <property type="match status" value="1"/>
</dbReference>
<accession>A0ABV7EDW2</accession>
<dbReference type="SUPFAM" id="SSF53756">
    <property type="entry name" value="UDP-Glycosyltransferase/glycogen phosphorylase"/>
    <property type="match status" value="1"/>
</dbReference>
<evidence type="ECO:0000259" key="1">
    <source>
        <dbReference type="Pfam" id="PF13579"/>
    </source>
</evidence>
<dbReference type="InterPro" id="IPR028098">
    <property type="entry name" value="Glyco_trans_4-like_N"/>
</dbReference>
<dbReference type="Gene3D" id="3.40.50.2000">
    <property type="entry name" value="Glycogen Phosphorylase B"/>
    <property type="match status" value="1"/>
</dbReference>
<gene>
    <name evidence="2" type="ORF">ACFODK_08340</name>
</gene>
<keyword evidence="3" id="KW-1185">Reference proteome</keyword>
<dbReference type="Pfam" id="PF13579">
    <property type="entry name" value="Glyco_trans_4_4"/>
    <property type="match status" value="1"/>
</dbReference>
<organism evidence="2 3">
    <name type="scientific">Alteraurantiacibacter lauratis</name>
    <dbReference type="NCBI Taxonomy" id="2054627"/>
    <lineage>
        <taxon>Bacteria</taxon>
        <taxon>Pseudomonadati</taxon>
        <taxon>Pseudomonadota</taxon>
        <taxon>Alphaproteobacteria</taxon>
        <taxon>Sphingomonadales</taxon>
        <taxon>Erythrobacteraceae</taxon>
        <taxon>Alteraurantiacibacter</taxon>
    </lineage>
</organism>
<dbReference type="Proteomes" id="UP001595378">
    <property type="component" value="Unassembled WGS sequence"/>
</dbReference>
<dbReference type="PANTHER" id="PTHR45947:SF3">
    <property type="entry name" value="SULFOQUINOVOSYL TRANSFERASE SQD2"/>
    <property type="match status" value="1"/>
</dbReference>
<dbReference type="GO" id="GO:0016757">
    <property type="term" value="F:glycosyltransferase activity"/>
    <property type="evidence" value="ECO:0007669"/>
    <property type="project" value="UniProtKB-KW"/>
</dbReference>
<keyword evidence="2" id="KW-0808">Transferase</keyword>
<dbReference type="EC" id="2.4.-.-" evidence="2"/>
<sequence>MPRPIVVFGAYDTRKPRVRLLLAALRRSGRLAEDILIPGWEGVAQTNIPSKANVAIVVVRLLLGLPGALWRLWRSPRNAAILLPYPGFAEMFLIAPLARMMRRPLVFDAFLPLHDMIVADRGMVKTPIAARAIWLFERQVLRLADVILVDTDCHGDYFAAEFGLPRDRMVTVLVGAEPQFAPDQVQEDAADLLGPPGGPPIVLFYGQLIPLHGLETILSAAHLSSRLNARWVIIGRGQMEAHLRDWLETNDEARIDWIPWVDYARLPAVIARARLCLGVFGMSDKAGRVIPNKLFQQLAMGKPVITRSSPAVDTLAQTYPQAVITVPPGNPQALANAVAQELASPGQPEPLPAKVLAGLTPDRGIRQLGALLDDWSPRRR</sequence>
<dbReference type="RefSeq" id="WP_336919955.1">
    <property type="nucleotide sequence ID" value="NZ_JBANRN010000013.1"/>
</dbReference>
<evidence type="ECO:0000313" key="2">
    <source>
        <dbReference type="EMBL" id="MFC3100894.1"/>
    </source>
</evidence>
<reference evidence="3" key="1">
    <citation type="journal article" date="2019" name="Int. J. Syst. Evol. Microbiol.">
        <title>The Global Catalogue of Microorganisms (GCM) 10K type strain sequencing project: providing services to taxonomists for standard genome sequencing and annotation.</title>
        <authorList>
            <consortium name="The Broad Institute Genomics Platform"/>
            <consortium name="The Broad Institute Genome Sequencing Center for Infectious Disease"/>
            <person name="Wu L."/>
            <person name="Ma J."/>
        </authorList>
    </citation>
    <scope>NUCLEOTIDE SEQUENCE [LARGE SCALE GENOMIC DNA]</scope>
    <source>
        <strain evidence="3">KCTC 52606</strain>
    </source>
</reference>
<dbReference type="PANTHER" id="PTHR45947">
    <property type="entry name" value="SULFOQUINOVOSYL TRANSFERASE SQD2"/>
    <property type="match status" value="1"/>
</dbReference>
<proteinExistence type="predicted"/>
<dbReference type="EMBL" id="JBHRSU010000028">
    <property type="protein sequence ID" value="MFC3100894.1"/>
    <property type="molecule type" value="Genomic_DNA"/>
</dbReference>
<name>A0ABV7EDW2_9SPHN</name>